<feature type="region of interest" description="Disordered" evidence="5">
    <location>
        <begin position="1"/>
        <end position="81"/>
    </location>
</feature>
<gene>
    <name evidence="8" type="ORF">U9M48_005403</name>
</gene>
<evidence type="ECO:0000313" key="9">
    <source>
        <dbReference type="Proteomes" id="UP001341281"/>
    </source>
</evidence>
<proteinExistence type="predicted"/>
<dbReference type="Proteomes" id="UP001341281">
    <property type="component" value="Chromosome 01"/>
</dbReference>
<comment type="subcellular location">
    <subcellularLocation>
        <location evidence="1">Membrane</location>
        <topology evidence="1">Single-pass membrane protein</topology>
    </subcellularLocation>
</comment>
<evidence type="ECO:0000256" key="3">
    <source>
        <dbReference type="ARBA" id="ARBA00022989"/>
    </source>
</evidence>
<dbReference type="PANTHER" id="PTHR31234:SF70">
    <property type="entry name" value="LATE EMBRYOGENESIS ABUNDANT PROTEIN LEA-2 SUBGROUP DOMAIN-CONTAINING PROTEIN"/>
    <property type="match status" value="1"/>
</dbReference>
<name>A0AAQ3PWU7_PASNO</name>
<dbReference type="InterPro" id="IPR044839">
    <property type="entry name" value="NDR1-like"/>
</dbReference>
<dbReference type="InterPro" id="IPR004864">
    <property type="entry name" value="LEA_2"/>
</dbReference>
<evidence type="ECO:0000256" key="1">
    <source>
        <dbReference type="ARBA" id="ARBA00004167"/>
    </source>
</evidence>
<evidence type="ECO:0000256" key="2">
    <source>
        <dbReference type="ARBA" id="ARBA00022692"/>
    </source>
</evidence>
<accession>A0AAQ3PWU7</accession>
<dbReference type="Pfam" id="PF03168">
    <property type="entry name" value="LEA_2"/>
    <property type="match status" value="1"/>
</dbReference>
<protein>
    <recommendedName>
        <fullName evidence="7">Late embryogenesis abundant protein LEA-2 subgroup domain-containing protein</fullName>
    </recommendedName>
</protein>
<evidence type="ECO:0000256" key="6">
    <source>
        <dbReference type="SAM" id="Phobius"/>
    </source>
</evidence>
<dbReference type="GO" id="GO:0005886">
    <property type="term" value="C:plasma membrane"/>
    <property type="evidence" value="ECO:0007669"/>
    <property type="project" value="TreeGrafter"/>
</dbReference>
<evidence type="ECO:0000256" key="5">
    <source>
        <dbReference type="SAM" id="MobiDB-lite"/>
    </source>
</evidence>
<keyword evidence="3 6" id="KW-1133">Transmembrane helix</keyword>
<organism evidence="8 9">
    <name type="scientific">Paspalum notatum var. saurae</name>
    <dbReference type="NCBI Taxonomy" id="547442"/>
    <lineage>
        <taxon>Eukaryota</taxon>
        <taxon>Viridiplantae</taxon>
        <taxon>Streptophyta</taxon>
        <taxon>Embryophyta</taxon>
        <taxon>Tracheophyta</taxon>
        <taxon>Spermatophyta</taxon>
        <taxon>Magnoliopsida</taxon>
        <taxon>Liliopsida</taxon>
        <taxon>Poales</taxon>
        <taxon>Poaceae</taxon>
        <taxon>PACMAD clade</taxon>
        <taxon>Panicoideae</taxon>
        <taxon>Andropogonodae</taxon>
        <taxon>Paspaleae</taxon>
        <taxon>Paspalinae</taxon>
        <taxon>Paspalum</taxon>
    </lineage>
</organism>
<dbReference type="PANTHER" id="PTHR31234">
    <property type="entry name" value="LATE EMBRYOGENESIS ABUNDANT (LEA) HYDROXYPROLINE-RICH GLYCOPROTEIN FAMILY"/>
    <property type="match status" value="1"/>
</dbReference>
<keyword evidence="4 6" id="KW-0472">Membrane</keyword>
<dbReference type="AlphaFoldDB" id="A0AAQ3PWU7"/>
<evidence type="ECO:0000313" key="8">
    <source>
        <dbReference type="EMBL" id="WVZ54636.1"/>
    </source>
</evidence>
<keyword evidence="2 6" id="KW-0812">Transmembrane</keyword>
<evidence type="ECO:0000256" key="4">
    <source>
        <dbReference type="ARBA" id="ARBA00023136"/>
    </source>
</evidence>
<keyword evidence="9" id="KW-1185">Reference proteome</keyword>
<feature type="transmembrane region" description="Helical" evidence="6">
    <location>
        <begin position="91"/>
        <end position="117"/>
    </location>
</feature>
<dbReference type="EMBL" id="CP144745">
    <property type="protein sequence ID" value="WVZ54636.1"/>
    <property type="molecule type" value="Genomic_DNA"/>
</dbReference>
<sequence length="288" mass="31223">MSSDRVHPMPPPPPGHPADHHHADASTTTTETTPLQQPHPSFAARPLSPPPGTYIVQVPKDQVLRVPPPDRARRYKQLSSRPARRRMLRRACCCACAALLLVLLLAAAFAGAVYLAYRPRAPTFFVAALSIHGLLLANTTTTTTSPLSPALDAAVRADNGRNRKVGIDYRGGGEVAVSYSGVRLAAGPWPAFRQPPRNVTVLAVAMRGQGVRLTDGQARQLAAERDAGDVPLAVEARVPVRLRFGAVLRTWTVDVKASCDVAVNRLDGDAVAVNRGCRVKVRPLWWWW</sequence>
<reference evidence="8 9" key="1">
    <citation type="submission" date="2024-02" db="EMBL/GenBank/DDBJ databases">
        <title>High-quality chromosome-scale genome assembly of Pensacola bahiagrass (Paspalum notatum Flugge var. saurae).</title>
        <authorList>
            <person name="Vega J.M."/>
            <person name="Podio M."/>
            <person name="Orjuela J."/>
            <person name="Siena L.A."/>
            <person name="Pessino S.C."/>
            <person name="Combes M.C."/>
            <person name="Mariac C."/>
            <person name="Albertini E."/>
            <person name="Pupilli F."/>
            <person name="Ortiz J.P.A."/>
            <person name="Leblanc O."/>
        </authorList>
    </citation>
    <scope>NUCLEOTIDE SEQUENCE [LARGE SCALE GENOMIC DNA]</scope>
    <source>
        <strain evidence="8">R1</strain>
        <tissue evidence="8">Leaf</tissue>
    </source>
</reference>
<dbReference type="GO" id="GO:0098542">
    <property type="term" value="P:defense response to other organism"/>
    <property type="evidence" value="ECO:0007669"/>
    <property type="project" value="InterPro"/>
</dbReference>
<feature type="domain" description="Late embryogenesis abundant protein LEA-2 subgroup" evidence="7">
    <location>
        <begin position="155"/>
        <end position="259"/>
    </location>
</feature>
<feature type="compositionally biased region" description="Low complexity" evidence="5">
    <location>
        <begin position="25"/>
        <end position="40"/>
    </location>
</feature>
<evidence type="ECO:0000259" key="7">
    <source>
        <dbReference type="Pfam" id="PF03168"/>
    </source>
</evidence>